<evidence type="ECO:0000259" key="1">
    <source>
        <dbReference type="PROSITE" id="PS50011"/>
    </source>
</evidence>
<sequence length="100" mass="11268">MVSFEGVKRFKLKDLLRASVEMLGKCGFGMAYKAVLYDGNVVAVKRLNDAQIGGKTQFEQHMAVLGRLSHPNIVSLRAYYFAREEKLLVYDYMPNGCPFG</sequence>
<evidence type="ECO:0000313" key="3">
    <source>
        <dbReference type="Proteomes" id="UP000327157"/>
    </source>
</evidence>
<dbReference type="SUPFAM" id="SSF56112">
    <property type="entry name" value="Protein kinase-like (PK-like)"/>
    <property type="match status" value="1"/>
</dbReference>
<protein>
    <submittedName>
        <fullName evidence="2">Leucine-rich repeat receptor-like protein kinase</fullName>
    </submittedName>
</protein>
<dbReference type="AlphaFoldDB" id="A0A5N5I7J4"/>
<dbReference type="InterPro" id="IPR046959">
    <property type="entry name" value="PRK1-6/SRF4-like"/>
</dbReference>
<dbReference type="PANTHER" id="PTHR48007">
    <property type="entry name" value="LEUCINE-RICH REPEAT RECEPTOR-LIKE PROTEIN KINASE PXC1"/>
    <property type="match status" value="1"/>
</dbReference>
<gene>
    <name evidence="2" type="ORF">D8674_025667</name>
</gene>
<dbReference type="Proteomes" id="UP000327157">
    <property type="component" value="Chromosome 5"/>
</dbReference>
<name>A0A5N5I7J4_9ROSA</name>
<keyword evidence="3" id="KW-1185">Reference proteome</keyword>
<dbReference type="OrthoDB" id="4062651at2759"/>
<dbReference type="GO" id="GO:0004672">
    <property type="term" value="F:protein kinase activity"/>
    <property type="evidence" value="ECO:0007669"/>
    <property type="project" value="InterPro"/>
</dbReference>
<dbReference type="Gene3D" id="3.30.200.20">
    <property type="entry name" value="Phosphorylase Kinase, domain 1"/>
    <property type="match status" value="1"/>
</dbReference>
<accession>A0A5N5I7J4</accession>
<feature type="domain" description="Protein kinase" evidence="1">
    <location>
        <begin position="17"/>
        <end position="100"/>
    </location>
</feature>
<reference evidence="2 3" key="1">
    <citation type="submission" date="2019-09" db="EMBL/GenBank/DDBJ databases">
        <authorList>
            <person name="Ou C."/>
        </authorList>
    </citation>
    <scope>NUCLEOTIDE SEQUENCE [LARGE SCALE GENOMIC DNA]</scope>
    <source>
        <strain evidence="2">S2</strain>
        <tissue evidence="2">Leaf</tissue>
    </source>
</reference>
<keyword evidence="2" id="KW-0418">Kinase</keyword>
<dbReference type="InterPro" id="IPR011009">
    <property type="entry name" value="Kinase-like_dom_sf"/>
</dbReference>
<dbReference type="InterPro" id="IPR001245">
    <property type="entry name" value="Ser-Thr/Tyr_kinase_cat_dom"/>
</dbReference>
<dbReference type="PANTHER" id="PTHR48007:SF9">
    <property type="entry name" value="PROTEIN KINASE DOMAIN-CONTAINING PROTEIN"/>
    <property type="match status" value="1"/>
</dbReference>
<reference evidence="2 3" key="3">
    <citation type="submission" date="2019-11" db="EMBL/GenBank/DDBJ databases">
        <title>A de novo genome assembly of a pear dwarfing rootstock.</title>
        <authorList>
            <person name="Wang F."/>
            <person name="Wang J."/>
            <person name="Li S."/>
            <person name="Zhang Y."/>
            <person name="Fang M."/>
            <person name="Ma L."/>
            <person name="Zhao Y."/>
            <person name="Jiang S."/>
        </authorList>
    </citation>
    <scope>NUCLEOTIDE SEQUENCE [LARGE SCALE GENOMIC DNA]</scope>
    <source>
        <strain evidence="2">S2</strain>
        <tissue evidence="2">Leaf</tissue>
    </source>
</reference>
<organism evidence="2 3">
    <name type="scientific">Pyrus ussuriensis x Pyrus communis</name>
    <dbReference type="NCBI Taxonomy" id="2448454"/>
    <lineage>
        <taxon>Eukaryota</taxon>
        <taxon>Viridiplantae</taxon>
        <taxon>Streptophyta</taxon>
        <taxon>Embryophyta</taxon>
        <taxon>Tracheophyta</taxon>
        <taxon>Spermatophyta</taxon>
        <taxon>Magnoliopsida</taxon>
        <taxon>eudicotyledons</taxon>
        <taxon>Gunneridae</taxon>
        <taxon>Pentapetalae</taxon>
        <taxon>rosids</taxon>
        <taxon>fabids</taxon>
        <taxon>Rosales</taxon>
        <taxon>Rosaceae</taxon>
        <taxon>Amygdaloideae</taxon>
        <taxon>Maleae</taxon>
        <taxon>Pyrus</taxon>
    </lineage>
</organism>
<keyword evidence="2" id="KW-0675">Receptor</keyword>
<dbReference type="GO" id="GO:0005524">
    <property type="term" value="F:ATP binding"/>
    <property type="evidence" value="ECO:0007669"/>
    <property type="project" value="InterPro"/>
</dbReference>
<dbReference type="InterPro" id="IPR000719">
    <property type="entry name" value="Prot_kinase_dom"/>
</dbReference>
<dbReference type="Pfam" id="PF07714">
    <property type="entry name" value="PK_Tyr_Ser-Thr"/>
    <property type="match status" value="1"/>
</dbReference>
<comment type="caution">
    <text evidence="2">The sequence shown here is derived from an EMBL/GenBank/DDBJ whole genome shotgun (WGS) entry which is preliminary data.</text>
</comment>
<evidence type="ECO:0000313" key="2">
    <source>
        <dbReference type="EMBL" id="KAB2635133.1"/>
    </source>
</evidence>
<dbReference type="PROSITE" id="PS50011">
    <property type="entry name" value="PROTEIN_KINASE_DOM"/>
    <property type="match status" value="1"/>
</dbReference>
<keyword evidence="2" id="KW-0808">Transferase</keyword>
<proteinExistence type="predicted"/>
<reference evidence="3" key="2">
    <citation type="submission" date="2019-10" db="EMBL/GenBank/DDBJ databases">
        <title>A de novo genome assembly of a pear dwarfing rootstock.</title>
        <authorList>
            <person name="Wang F."/>
            <person name="Wang J."/>
            <person name="Li S."/>
            <person name="Zhang Y."/>
            <person name="Fang M."/>
            <person name="Ma L."/>
            <person name="Zhao Y."/>
            <person name="Jiang S."/>
        </authorList>
    </citation>
    <scope>NUCLEOTIDE SEQUENCE [LARGE SCALE GENOMIC DNA]</scope>
</reference>
<dbReference type="EMBL" id="SMOL01000004">
    <property type="protein sequence ID" value="KAB2635133.1"/>
    <property type="molecule type" value="Genomic_DNA"/>
</dbReference>